<feature type="transmembrane region" description="Helical" evidence="1">
    <location>
        <begin position="6"/>
        <end position="28"/>
    </location>
</feature>
<organism evidence="2">
    <name type="scientific">marine sediment metagenome</name>
    <dbReference type="NCBI Taxonomy" id="412755"/>
    <lineage>
        <taxon>unclassified sequences</taxon>
        <taxon>metagenomes</taxon>
        <taxon>ecological metagenomes</taxon>
    </lineage>
</organism>
<keyword evidence="1" id="KW-0812">Transmembrane</keyword>
<sequence length="34" mass="4002">MIYEHVPDWFTLSCWVVGLILMVLVVIATRIKVR</sequence>
<comment type="caution">
    <text evidence="2">The sequence shown here is derived from an EMBL/GenBank/DDBJ whole genome shotgun (WGS) entry which is preliminary data.</text>
</comment>
<keyword evidence="1" id="KW-1133">Transmembrane helix</keyword>
<proteinExistence type="predicted"/>
<name>A0A0F9J2Q1_9ZZZZ</name>
<protein>
    <submittedName>
        <fullName evidence="2">Uncharacterized protein</fullName>
    </submittedName>
</protein>
<accession>A0A0F9J2Q1</accession>
<dbReference type="AlphaFoldDB" id="A0A0F9J2Q1"/>
<dbReference type="EMBL" id="LAZR01019188">
    <property type="protein sequence ID" value="KKL93437.1"/>
    <property type="molecule type" value="Genomic_DNA"/>
</dbReference>
<evidence type="ECO:0000256" key="1">
    <source>
        <dbReference type="SAM" id="Phobius"/>
    </source>
</evidence>
<reference evidence="2" key="1">
    <citation type="journal article" date="2015" name="Nature">
        <title>Complex archaea that bridge the gap between prokaryotes and eukaryotes.</title>
        <authorList>
            <person name="Spang A."/>
            <person name="Saw J.H."/>
            <person name="Jorgensen S.L."/>
            <person name="Zaremba-Niedzwiedzka K."/>
            <person name="Martijn J."/>
            <person name="Lind A.E."/>
            <person name="van Eijk R."/>
            <person name="Schleper C."/>
            <person name="Guy L."/>
            <person name="Ettema T.J."/>
        </authorList>
    </citation>
    <scope>NUCLEOTIDE SEQUENCE</scope>
</reference>
<keyword evidence="1" id="KW-0472">Membrane</keyword>
<evidence type="ECO:0000313" key="2">
    <source>
        <dbReference type="EMBL" id="KKL93437.1"/>
    </source>
</evidence>
<gene>
    <name evidence="2" type="ORF">LCGC14_1874750</name>
</gene>